<dbReference type="InterPro" id="IPR037185">
    <property type="entry name" value="EmrE-like"/>
</dbReference>
<feature type="chain" id="PRO_5030890065" description="Sugar phosphate transporter domain-containing protein" evidence="7">
    <location>
        <begin position="28"/>
        <end position="404"/>
    </location>
</feature>
<reference evidence="8" key="1">
    <citation type="submission" date="2021-01" db="EMBL/GenBank/DDBJ databases">
        <authorList>
            <person name="Corre E."/>
            <person name="Pelletier E."/>
            <person name="Niang G."/>
            <person name="Scheremetjew M."/>
            <person name="Finn R."/>
            <person name="Kale V."/>
            <person name="Holt S."/>
            <person name="Cochrane G."/>
            <person name="Meng A."/>
            <person name="Brown T."/>
            <person name="Cohen L."/>
        </authorList>
    </citation>
    <scope>NUCLEOTIDE SEQUENCE</scope>
    <source>
        <strain evidence="8">CCMP645</strain>
    </source>
</reference>
<feature type="signal peptide" evidence="7">
    <location>
        <begin position="1"/>
        <end position="27"/>
    </location>
</feature>
<sequence length="404" mass="42717">MLDELRKSILFLVYLLVHLISLLLASASQKQPGRTIPSALVAVTEALKLLTSALAVLSSNGSRGPRTIFDALSKQPLQLLRVCVPALLYAVQNNLIYLSLSHVDAVTFQITYQLKILFSLLSGRLLLKRAVSRTKWLAVTVLTLGVMLVQLSLRPSPVQEIDQKRRGSDGAGCSTDPLPSSPMRAAPLPPHTSPANDATDATQAFIPLATTPAGTEQVGAATAPASADVSAGAASPPVAAREIPAADSAQSSVRRNRMLGLAALLVSCFCSGLGGASMELLLKSGAQSLPMRNLQMAFVSVLIGLLKLWSDRAQIREGGLFQGFSRVVWATVTLDASNGLLVSALLKYTSAVLKNFAAPLGIILNFFISRYALSGSSDGQRPNRQFVLGTLLVLLALGMYSSSA</sequence>
<evidence type="ECO:0000256" key="3">
    <source>
        <dbReference type="ARBA" id="ARBA00022989"/>
    </source>
</evidence>
<feature type="transmembrane region" description="Helical" evidence="6">
    <location>
        <begin position="39"/>
        <end position="58"/>
    </location>
</feature>
<proteinExistence type="predicted"/>
<evidence type="ECO:0000256" key="2">
    <source>
        <dbReference type="ARBA" id="ARBA00022692"/>
    </source>
</evidence>
<feature type="region of interest" description="Disordered" evidence="5">
    <location>
        <begin position="159"/>
        <end position="197"/>
    </location>
</feature>
<dbReference type="NCBIfam" id="TIGR00803">
    <property type="entry name" value="nst"/>
    <property type="match status" value="1"/>
</dbReference>
<dbReference type="Pfam" id="PF04142">
    <property type="entry name" value="Nuc_sug_transp"/>
    <property type="match status" value="1"/>
</dbReference>
<protein>
    <recommendedName>
        <fullName evidence="9">Sugar phosphate transporter domain-containing protein</fullName>
    </recommendedName>
</protein>
<feature type="transmembrane region" description="Helical" evidence="6">
    <location>
        <begin position="258"/>
        <end position="282"/>
    </location>
</feature>
<feature type="transmembrane region" description="Helical" evidence="6">
    <location>
        <begin position="79"/>
        <end position="100"/>
    </location>
</feature>
<organism evidence="8">
    <name type="scientific">Chrysotila carterae</name>
    <name type="common">Marine alga</name>
    <name type="synonym">Syracosphaera carterae</name>
    <dbReference type="NCBI Taxonomy" id="13221"/>
    <lineage>
        <taxon>Eukaryota</taxon>
        <taxon>Haptista</taxon>
        <taxon>Haptophyta</taxon>
        <taxon>Prymnesiophyceae</taxon>
        <taxon>Isochrysidales</taxon>
        <taxon>Isochrysidaceae</taxon>
        <taxon>Chrysotila</taxon>
    </lineage>
</organism>
<keyword evidence="3 6" id="KW-1133">Transmembrane helix</keyword>
<evidence type="ECO:0000256" key="5">
    <source>
        <dbReference type="SAM" id="MobiDB-lite"/>
    </source>
</evidence>
<comment type="subcellular location">
    <subcellularLocation>
        <location evidence="1">Membrane</location>
        <topology evidence="1">Multi-pass membrane protein</topology>
    </subcellularLocation>
</comment>
<dbReference type="InterPro" id="IPR007271">
    <property type="entry name" value="Nuc_sug_transpt"/>
</dbReference>
<evidence type="ECO:0008006" key="9">
    <source>
        <dbReference type="Google" id="ProtNLM"/>
    </source>
</evidence>
<keyword evidence="4 6" id="KW-0472">Membrane</keyword>
<dbReference type="EMBL" id="HBIZ01039516">
    <property type="protein sequence ID" value="CAE0772584.1"/>
    <property type="molecule type" value="Transcribed_RNA"/>
</dbReference>
<feature type="transmembrane region" description="Helical" evidence="6">
    <location>
        <begin position="385"/>
        <end position="403"/>
    </location>
</feature>
<evidence type="ECO:0000256" key="1">
    <source>
        <dbReference type="ARBA" id="ARBA00004141"/>
    </source>
</evidence>
<dbReference type="AlphaFoldDB" id="A0A7S4BPF5"/>
<dbReference type="GO" id="GO:0000139">
    <property type="term" value="C:Golgi membrane"/>
    <property type="evidence" value="ECO:0007669"/>
    <property type="project" value="InterPro"/>
</dbReference>
<keyword evidence="7" id="KW-0732">Signal</keyword>
<feature type="transmembrane region" description="Helical" evidence="6">
    <location>
        <begin position="294"/>
        <end position="310"/>
    </location>
</feature>
<evidence type="ECO:0000313" key="8">
    <source>
        <dbReference type="EMBL" id="CAE0772584.1"/>
    </source>
</evidence>
<dbReference type="GO" id="GO:0015165">
    <property type="term" value="F:pyrimidine nucleotide-sugar transmembrane transporter activity"/>
    <property type="evidence" value="ECO:0007669"/>
    <property type="project" value="InterPro"/>
</dbReference>
<evidence type="ECO:0000256" key="6">
    <source>
        <dbReference type="SAM" id="Phobius"/>
    </source>
</evidence>
<evidence type="ECO:0000256" key="7">
    <source>
        <dbReference type="SAM" id="SignalP"/>
    </source>
</evidence>
<feature type="transmembrane region" description="Helical" evidence="6">
    <location>
        <begin position="106"/>
        <end position="127"/>
    </location>
</feature>
<accession>A0A7S4BPF5</accession>
<evidence type="ECO:0000256" key="4">
    <source>
        <dbReference type="ARBA" id="ARBA00023136"/>
    </source>
</evidence>
<dbReference type="PANTHER" id="PTHR10231">
    <property type="entry name" value="NUCLEOTIDE-SUGAR TRANSMEMBRANE TRANSPORTER"/>
    <property type="match status" value="1"/>
</dbReference>
<dbReference type="SUPFAM" id="SSF103481">
    <property type="entry name" value="Multidrug resistance efflux transporter EmrE"/>
    <property type="match status" value="1"/>
</dbReference>
<feature type="transmembrane region" description="Helical" evidence="6">
    <location>
        <begin position="356"/>
        <end position="373"/>
    </location>
</feature>
<name>A0A7S4BPF5_CHRCT</name>
<keyword evidence="2 6" id="KW-0812">Transmembrane</keyword>
<gene>
    <name evidence="8" type="ORF">PCAR00345_LOCUS25196</name>
</gene>
<dbReference type="PIRSF" id="PIRSF005799">
    <property type="entry name" value="UDP-gal_transpt"/>
    <property type="match status" value="1"/>
</dbReference>